<evidence type="ECO:0000256" key="8">
    <source>
        <dbReference type="ARBA" id="ARBA00049982"/>
    </source>
</evidence>
<evidence type="ECO:0000256" key="6">
    <source>
        <dbReference type="ARBA" id="ARBA00023069"/>
    </source>
</evidence>
<organism evidence="12 13">
    <name type="scientific">Crotalus adamanteus</name>
    <name type="common">Eastern diamondback rattlesnake</name>
    <dbReference type="NCBI Taxonomy" id="8729"/>
    <lineage>
        <taxon>Eukaryota</taxon>
        <taxon>Metazoa</taxon>
        <taxon>Chordata</taxon>
        <taxon>Craniata</taxon>
        <taxon>Vertebrata</taxon>
        <taxon>Euteleostomi</taxon>
        <taxon>Lepidosauria</taxon>
        <taxon>Squamata</taxon>
        <taxon>Bifurcata</taxon>
        <taxon>Unidentata</taxon>
        <taxon>Episquamata</taxon>
        <taxon>Toxicofera</taxon>
        <taxon>Serpentes</taxon>
        <taxon>Colubroidea</taxon>
        <taxon>Viperidae</taxon>
        <taxon>Crotalinae</taxon>
        <taxon>Crotalus</taxon>
    </lineage>
</organism>
<evidence type="ECO:0000256" key="2">
    <source>
        <dbReference type="ARBA" id="ARBA00004496"/>
    </source>
</evidence>
<name>A0AAW1BMH3_CROAD</name>
<evidence type="ECO:0000256" key="10">
    <source>
        <dbReference type="SAM" id="MobiDB-lite"/>
    </source>
</evidence>
<dbReference type="PROSITE" id="PS51450">
    <property type="entry name" value="LRR"/>
    <property type="match status" value="3"/>
</dbReference>
<evidence type="ECO:0000256" key="1">
    <source>
        <dbReference type="ARBA" id="ARBA00004138"/>
    </source>
</evidence>
<dbReference type="PANTHER" id="PTHR18849:SF0">
    <property type="entry name" value="CILIA- AND FLAGELLA-ASSOCIATED PROTEIN 410-RELATED"/>
    <property type="match status" value="1"/>
</dbReference>
<evidence type="ECO:0000313" key="13">
    <source>
        <dbReference type="Proteomes" id="UP001474421"/>
    </source>
</evidence>
<dbReference type="InterPro" id="IPR001611">
    <property type="entry name" value="Leu-rich_rpt"/>
</dbReference>
<feature type="domain" description="Dynein axonemal assembly factor 11-like CS" evidence="11">
    <location>
        <begin position="309"/>
        <end position="429"/>
    </location>
</feature>
<dbReference type="FunFam" id="3.80.10.10:FF:000052">
    <property type="entry name" value="Leucine rich repeat containing 6"/>
    <property type="match status" value="1"/>
</dbReference>
<keyword evidence="5" id="KW-0677">Repeat</keyword>
<comment type="subcellular location">
    <subcellularLocation>
        <location evidence="1">Cell projection</location>
        <location evidence="1">Cilium</location>
    </subcellularLocation>
    <subcellularLocation>
        <location evidence="2">Cytoplasm</location>
    </subcellularLocation>
</comment>
<keyword evidence="4" id="KW-0433">Leucine-rich repeat</keyword>
<dbReference type="AlphaFoldDB" id="A0AAW1BMH3"/>
<feature type="region of interest" description="Disordered" evidence="10">
    <location>
        <begin position="224"/>
        <end position="253"/>
    </location>
</feature>
<dbReference type="Pfam" id="PF23602">
    <property type="entry name" value="CS_DNAAF11_C"/>
    <property type="match status" value="1"/>
</dbReference>
<dbReference type="Gene3D" id="3.80.10.10">
    <property type="entry name" value="Ribonuclease Inhibitor"/>
    <property type="match status" value="1"/>
</dbReference>
<dbReference type="Proteomes" id="UP001474421">
    <property type="component" value="Unassembled WGS sequence"/>
</dbReference>
<dbReference type="EMBL" id="JAOTOJ010000003">
    <property type="protein sequence ID" value="KAK9403007.1"/>
    <property type="molecule type" value="Genomic_DNA"/>
</dbReference>
<keyword evidence="6" id="KW-0969">Cilium</keyword>
<sequence>MEVGGTSGVRGHAWSGCRGDRKAASSPSGLQKRPREPRTARSMVRLTEELIRQRAEHNNCELFSLEEVSLHQQNIEKIEHLDKWCRNLKILYLQNNLISKIENVSRLKKLEYLNLALNNIEKFENLEGCEDLQKLDLTANFIGELSSVKILKNNIHLEELYLVGNPCTDFEGYRQFVVATLHQLRFLDCKEITRSERIQALQNYPALERKIQEQEQNYLLKREEEKKEAERRMLEKQKERKEKKKKGQYPGFDKQSCADIKTPTYYSVEGAENHRNSEEGDEFCKLILEDDDEDRDFWDEPVPHTPEARLEIHQYLEEKRKERENKEQGNKKKPLRTLITPEGRVLNVNEAKLPFSLEEDDEKNRFVLDLAVYRHLDISFLNVDVQPTYVRVTVKGKAFQLVLPEEVKPDSSVAERSQTTGHLVISMPKVKDVIITSQKASISEKTFDPRKLQRNLRRHEGLEKLEVDPTKYSFPDVTNIVHKKGRMGQGPLRLQQPKVVDTENLSFEDNPEVPPLI</sequence>
<dbReference type="GO" id="GO:0005929">
    <property type="term" value="C:cilium"/>
    <property type="evidence" value="ECO:0007669"/>
    <property type="project" value="UniProtKB-SubCell"/>
</dbReference>
<evidence type="ECO:0000256" key="5">
    <source>
        <dbReference type="ARBA" id="ARBA00022737"/>
    </source>
</evidence>
<protein>
    <recommendedName>
        <fullName evidence="9">Leucine-rich repeat-containing protein 6</fullName>
    </recommendedName>
</protein>
<keyword evidence="13" id="KW-1185">Reference proteome</keyword>
<comment type="similarity">
    <text evidence="8">Belongs to the tilB family.</text>
</comment>
<keyword evidence="7" id="KW-0966">Cell projection</keyword>
<dbReference type="InterPro" id="IPR056496">
    <property type="entry name" value="CS_DNAAF11_C"/>
</dbReference>
<dbReference type="PANTHER" id="PTHR18849">
    <property type="entry name" value="LEUCINE RICH REPEAT PROTEIN"/>
    <property type="match status" value="1"/>
</dbReference>
<accession>A0AAW1BMH3</accession>
<feature type="compositionally biased region" description="Basic and acidic residues" evidence="10">
    <location>
        <begin position="224"/>
        <end position="240"/>
    </location>
</feature>
<evidence type="ECO:0000259" key="11">
    <source>
        <dbReference type="Pfam" id="PF23602"/>
    </source>
</evidence>
<evidence type="ECO:0000256" key="7">
    <source>
        <dbReference type="ARBA" id="ARBA00023273"/>
    </source>
</evidence>
<comment type="caution">
    <text evidence="12">The sequence shown here is derived from an EMBL/GenBank/DDBJ whole genome shotgun (WGS) entry which is preliminary data.</text>
</comment>
<evidence type="ECO:0000313" key="12">
    <source>
        <dbReference type="EMBL" id="KAK9403007.1"/>
    </source>
</evidence>
<dbReference type="GO" id="GO:0005737">
    <property type="term" value="C:cytoplasm"/>
    <property type="evidence" value="ECO:0007669"/>
    <property type="project" value="UniProtKB-SubCell"/>
</dbReference>
<dbReference type="Pfam" id="PF14580">
    <property type="entry name" value="LRR_9"/>
    <property type="match status" value="1"/>
</dbReference>
<evidence type="ECO:0000256" key="9">
    <source>
        <dbReference type="ARBA" id="ARBA00050057"/>
    </source>
</evidence>
<dbReference type="SMART" id="SM00365">
    <property type="entry name" value="LRR_SD22"/>
    <property type="match status" value="3"/>
</dbReference>
<evidence type="ECO:0000256" key="3">
    <source>
        <dbReference type="ARBA" id="ARBA00022490"/>
    </source>
</evidence>
<dbReference type="InterPro" id="IPR032675">
    <property type="entry name" value="LRR_dom_sf"/>
</dbReference>
<reference evidence="12 13" key="1">
    <citation type="journal article" date="2024" name="Proc. Natl. Acad. Sci. U.S.A.">
        <title>The genetic regulatory architecture and epigenomic basis for age-related changes in rattlesnake venom.</title>
        <authorList>
            <person name="Hogan M.P."/>
            <person name="Holding M.L."/>
            <person name="Nystrom G.S."/>
            <person name="Colston T.J."/>
            <person name="Bartlett D.A."/>
            <person name="Mason A.J."/>
            <person name="Ellsworth S.A."/>
            <person name="Rautsaw R.M."/>
            <person name="Lawrence K.C."/>
            <person name="Strickland J.L."/>
            <person name="He B."/>
            <person name="Fraser P."/>
            <person name="Margres M.J."/>
            <person name="Gilbert D.M."/>
            <person name="Gibbs H.L."/>
            <person name="Parkinson C.L."/>
            <person name="Rokyta D.R."/>
        </authorList>
    </citation>
    <scope>NUCLEOTIDE SEQUENCE [LARGE SCALE GENOMIC DNA]</scope>
    <source>
        <strain evidence="12">DRR0105</strain>
    </source>
</reference>
<proteinExistence type="inferred from homology"/>
<keyword evidence="3" id="KW-0963">Cytoplasm</keyword>
<dbReference type="GO" id="GO:0036158">
    <property type="term" value="P:outer dynein arm assembly"/>
    <property type="evidence" value="ECO:0007669"/>
    <property type="project" value="TreeGrafter"/>
</dbReference>
<evidence type="ECO:0000256" key="4">
    <source>
        <dbReference type="ARBA" id="ARBA00022614"/>
    </source>
</evidence>
<feature type="region of interest" description="Disordered" evidence="10">
    <location>
        <begin position="1"/>
        <end position="40"/>
    </location>
</feature>
<gene>
    <name evidence="12" type="ORF">NXF25_007834</name>
</gene>
<dbReference type="SUPFAM" id="SSF52058">
    <property type="entry name" value="L domain-like"/>
    <property type="match status" value="1"/>
</dbReference>